<sequence length="61" mass="6996">MLEKSDTNSQNGYCDMWPTITPGVHFVHEESLMLENNDTNSQTDWCEMWPKITLGGFSTVK</sequence>
<reference evidence="1" key="1">
    <citation type="submission" date="2023-06" db="EMBL/GenBank/DDBJ databases">
        <authorList>
            <consortium name="Lawrence Berkeley National Laboratory"/>
            <person name="Ahrendt S."/>
            <person name="Sahu N."/>
            <person name="Indic B."/>
            <person name="Wong-Bajracharya J."/>
            <person name="Merenyi Z."/>
            <person name="Ke H.-M."/>
            <person name="Monk M."/>
            <person name="Kocsube S."/>
            <person name="Drula E."/>
            <person name="Lipzen A."/>
            <person name="Balint B."/>
            <person name="Henrissat B."/>
            <person name="Andreopoulos B."/>
            <person name="Martin F.M."/>
            <person name="Harder C.B."/>
            <person name="Rigling D."/>
            <person name="Ford K.L."/>
            <person name="Foster G.D."/>
            <person name="Pangilinan J."/>
            <person name="Papanicolaou A."/>
            <person name="Barry K."/>
            <person name="LaButti K."/>
            <person name="Viragh M."/>
            <person name="Koriabine M."/>
            <person name="Yan M."/>
            <person name="Riley R."/>
            <person name="Champramary S."/>
            <person name="Plett K.L."/>
            <person name="Tsai I.J."/>
            <person name="Slot J."/>
            <person name="Sipos G."/>
            <person name="Plett J."/>
            <person name="Nagy L.G."/>
            <person name="Grigoriev I.V."/>
        </authorList>
    </citation>
    <scope>NUCLEOTIDE SEQUENCE</scope>
    <source>
        <strain evidence="1">HWK02</strain>
    </source>
</reference>
<accession>A0AA39Q229</accession>
<dbReference type="EMBL" id="JAUEPU010000023">
    <property type="protein sequence ID" value="KAK0493819.1"/>
    <property type="molecule type" value="Genomic_DNA"/>
</dbReference>
<dbReference type="AlphaFoldDB" id="A0AA39Q229"/>
<proteinExistence type="predicted"/>
<protein>
    <submittedName>
        <fullName evidence="1">Uncharacterized protein</fullName>
    </submittedName>
</protein>
<keyword evidence="2" id="KW-1185">Reference proteome</keyword>
<name>A0AA39Q229_9AGAR</name>
<organism evidence="1 2">
    <name type="scientific">Armillaria luteobubalina</name>
    <dbReference type="NCBI Taxonomy" id="153913"/>
    <lineage>
        <taxon>Eukaryota</taxon>
        <taxon>Fungi</taxon>
        <taxon>Dikarya</taxon>
        <taxon>Basidiomycota</taxon>
        <taxon>Agaricomycotina</taxon>
        <taxon>Agaricomycetes</taxon>
        <taxon>Agaricomycetidae</taxon>
        <taxon>Agaricales</taxon>
        <taxon>Marasmiineae</taxon>
        <taxon>Physalacriaceae</taxon>
        <taxon>Armillaria</taxon>
    </lineage>
</organism>
<gene>
    <name evidence="1" type="ORF">EDD18DRAFT_1356306</name>
</gene>
<comment type="caution">
    <text evidence="1">The sequence shown here is derived from an EMBL/GenBank/DDBJ whole genome shotgun (WGS) entry which is preliminary data.</text>
</comment>
<evidence type="ECO:0000313" key="1">
    <source>
        <dbReference type="EMBL" id="KAK0493819.1"/>
    </source>
</evidence>
<dbReference type="Proteomes" id="UP001175228">
    <property type="component" value="Unassembled WGS sequence"/>
</dbReference>
<evidence type="ECO:0000313" key="2">
    <source>
        <dbReference type="Proteomes" id="UP001175228"/>
    </source>
</evidence>